<keyword evidence="2" id="KW-1185">Reference proteome</keyword>
<evidence type="ECO:0000313" key="2">
    <source>
        <dbReference type="Proteomes" id="UP000805649"/>
    </source>
</evidence>
<gene>
    <name evidence="1" type="ORF">CTRU02_210513</name>
</gene>
<evidence type="ECO:0000313" key="1">
    <source>
        <dbReference type="EMBL" id="KAL0933714.1"/>
    </source>
</evidence>
<protein>
    <submittedName>
        <fullName evidence="1">Uncharacterized protein</fullName>
    </submittedName>
</protein>
<dbReference type="Proteomes" id="UP000805649">
    <property type="component" value="Unassembled WGS sequence"/>
</dbReference>
<reference evidence="1 2" key="1">
    <citation type="journal article" date="2020" name="Phytopathology">
        <title>Genome Sequence Resources of Colletotrichum truncatum, C. plurivorum, C. musicola, and C. sojae: Four Species Pathogenic to Soybean (Glycine max).</title>
        <authorList>
            <person name="Rogerio F."/>
            <person name="Boufleur T.R."/>
            <person name="Ciampi-Guillardi M."/>
            <person name="Sukno S.A."/>
            <person name="Thon M.R."/>
            <person name="Massola Junior N.S."/>
            <person name="Baroncelli R."/>
        </authorList>
    </citation>
    <scope>NUCLEOTIDE SEQUENCE [LARGE SCALE GENOMIC DNA]</scope>
    <source>
        <strain evidence="1 2">CMES1059</strain>
    </source>
</reference>
<accession>A0ACC3YP71</accession>
<name>A0ACC3YP71_COLTU</name>
<organism evidence="1 2">
    <name type="scientific">Colletotrichum truncatum</name>
    <name type="common">Anthracnose fungus</name>
    <name type="synonym">Colletotrichum capsici</name>
    <dbReference type="NCBI Taxonomy" id="5467"/>
    <lineage>
        <taxon>Eukaryota</taxon>
        <taxon>Fungi</taxon>
        <taxon>Dikarya</taxon>
        <taxon>Ascomycota</taxon>
        <taxon>Pezizomycotina</taxon>
        <taxon>Sordariomycetes</taxon>
        <taxon>Hypocreomycetidae</taxon>
        <taxon>Glomerellales</taxon>
        <taxon>Glomerellaceae</taxon>
        <taxon>Colletotrichum</taxon>
        <taxon>Colletotrichum truncatum species complex</taxon>
    </lineage>
</organism>
<dbReference type="EMBL" id="VUJX02000007">
    <property type="protein sequence ID" value="KAL0933714.1"/>
    <property type="molecule type" value="Genomic_DNA"/>
</dbReference>
<sequence length="250" mass="27311">MRCSTFAVLSVPLVARAVAGQYENWKFGNMFRLGPAKNAIVKATYTIATPSVPCGYVQEKPSEEPWLSLWVGLSSSVSDQKADLFQPLLNWAPNNELQGCPAPNTQWCVAASTFSNGQQLAQSYIPIPAETNVDFELTYDAAKGVTQKVYMDGKLVSQQTDKTQAGQRPSYLYSSNECYLGTCGTVNGYTWENITVVLEKADADFGQTLDLLGASSGAVKTADNGKTWNVDSIKINEDHFYADGSKRKKC</sequence>
<proteinExistence type="predicted"/>
<comment type="caution">
    <text evidence="1">The sequence shown here is derived from an EMBL/GenBank/DDBJ whole genome shotgun (WGS) entry which is preliminary data.</text>
</comment>